<comment type="subunit">
    <text evidence="3">Homodimer.</text>
</comment>
<dbReference type="InterPro" id="IPR043131">
    <property type="entry name" value="BCAT-like_N"/>
</dbReference>
<dbReference type="GO" id="GO:0030170">
    <property type="term" value="F:pyridoxal phosphate binding"/>
    <property type="evidence" value="ECO:0007669"/>
    <property type="project" value="InterPro"/>
</dbReference>
<comment type="pathway">
    <text evidence="7">Cofactor biosynthesis; tetrahydrofolate biosynthesis; 4-aminobenzoate from chorismate: step 2/2.</text>
</comment>
<dbReference type="InterPro" id="IPR018300">
    <property type="entry name" value="Aminotrans_IV_CS"/>
</dbReference>
<dbReference type="Gene3D" id="3.30.470.10">
    <property type="match status" value="1"/>
</dbReference>
<evidence type="ECO:0000256" key="12">
    <source>
        <dbReference type="NCBIfam" id="TIGR03461"/>
    </source>
</evidence>
<evidence type="ECO:0000256" key="7">
    <source>
        <dbReference type="ARBA" id="ARBA00035633"/>
    </source>
</evidence>
<dbReference type="PANTHER" id="PTHR42743">
    <property type="entry name" value="AMINO-ACID AMINOTRANSFERASE"/>
    <property type="match status" value="1"/>
</dbReference>
<dbReference type="GO" id="GO:0008696">
    <property type="term" value="F:4-amino-4-deoxychorismate lyase activity"/>
    <property type="evidence" value="ECO:0007669"/>
    <property type="project" value="UniProtKB-UniRule"/>
</dbReference>
<dbReference type="CDD" id="cd01559">
    <property type="entry name" value="ADCL_like"/>
    <property type="match status" value="1"/>
</dbReference>
<accession>E8MBJ6</accession>
<dbReference type="Proteomes" id="UP000006228">
    <property type="component" value="Unassembled WGS sequence"/>
</dbReference>
<organism evidence="15 16">
    <name type="scientific">Vibrio sinaloensis DSM 21326</name>
    <dbReference type="NCBI Taxonomy" id="945550"/>
    <lineage>
        <taxon>Bacteria</taxon>
        <taxon>Pseudomonadati</taxon>
        <taxon>Pseudomonadota</taxon>
        <taxon>Gammaproteobacteria</taxon>
        <taxon>Vibrionales</taxon>
        <taxon>Vibrionaceae</taxon>
        <taxon>Vibrio</taxon>
        <taxon>Vibrio oreintalis group</taxon>
    </lineage>
</organism>
<dbReference type="GO" id="GO:0005829">
    <property type="term" value="C:cytosol"/>
    <property type="evidence" value="ECO:0007669"/>
    <property type="project" value="TreeGrafter"/>
</dbReference>
<reference evidence="15 16" key="1">
    <citation type="journal article" date="2012" name="Int. J. Syst. Evol. Microbiol.">
        <title>Vibrio caribbeanicus sp. nov., isolated from the marine sponge Scleritoderma cyanea.</title>
        <authorList>
            <person name="Hoffmann M."/>
            <person name="Monday S.R."/>
            <person name="Allard M.W."/>
            <person name="Strain E.A."/>
            <person name="Whittaker P."/>
            <person name="Naum M."/>
            <person name="McCarthy P.J."/>
            <person name="Lopez J.V."/>
            <person name="Fischer M."/>
            <person name="Brown E.W."/>
        </authorList>
    </citation>
    <scope>NUCLEOTIDE SEQUENCE [LARGE SCALE GENOMIC DNA]</scope>
    <source>
        <strain evidence="16">DSMZ 21326</strain>
    </source>
</reference>
<dbReference type="GeneID" id="95570922"/>
<comment type="caution">
    <text evidence="15">The sequence shown here is derived from an EMBL/GenBank/DDBJ whole genome shotgun (WGS) entry which is preliminary data.</text>
</comment>
<dbReference type="OrthoDB" id="9805628at2"/>
<evidence type="ECO:0000256" key="3">
    <source>
        <dbReference type="ARBA" id="ARBA00011738"/>
    </source>
</evidence>
<sequence>MYLVNGQPISTVAIADRSFQYGDGCFTTILTKQGVVQHWSKHVERVNACLDTLAISRPNWRQVETWIAQVRLSDELAGIKLHFSRGEGGRGYSPTQVGSPNVTISAFAFPRHYEQWCKEGVVLGVCQQTLGINPMLAGHKHNNRLEQILLKAEIERQGFADGIALDCNGKVIETTMANIFWFQGGTLHTPSLSSAGVVGVMRKVVIEQALRMNIDVKESEYEMTTLLAAEEVFITNSILRLAPVTGIGNQTFSIGPITRTIQEKILS</sequence>
<evidence type="ECO:0000256" key="4">
    <source>
        <dbReference type="ARBA" id="ARBA00022898"/>
    </source>
</evidence>
<comment type="catalytic activity">
    <reaction evidence="9">
        <text>4-amino-4-deoxychorismate = 4-aminobenzoate + pyruvate + H(+)</text>
        <dbReference type="Rhea" id="RHEA:16201"/>
        <dbReference type="ChEBI" id="CHEBI:15361"/>
        <dbReference type="ChEBI" id="CHEBI:15378"/>
        <dbReference type="ChEBI" id="CHEBI:17836"/>
        <dbReference type="ChEBI" id="CHEBI:58406"/>
        <dbReference type="EC" id="4.1.3.38"/>
    </reaction>
</comment>
<dbReference type="NCBIfam" id="TIGR03461">
    <property type="entry name" value="pabC_Proteo"/>
    <property type="match status" value="1"/>
</dbReference>
<dbReference type="InterPro" id="IPR050571">
    <property type="entry name" value="Class-IV_PLP-Dep_Aminotrnsfr"/>
</dbReference>
<dbReference type="GO" id="GO:0008153">
    <property type="term" value="P:4-aminobenzoate biosynthetic process"/>
    <property type="evidence" value="ECO:0007669"/>
    <property type="project" value="UniProtKB-UniRule"/>
</dbReference>
<comment type="cofactor">
    <cofactor evidence="1 14">
        <name>pyridoxal 5'-phosphate</name>
        <dbReference type="ChEBI" id="CHEBI:597326"/>
    </cofactor>
</comment>
<dbReference type="PROSITE" id="PS00770">
    <property type="entry name" value="AA_TRANSFER_CLASS_4"/>
    <property type="match status" value="1"/>
</dbReference>
<dbReference type="SUPFAM" id="SSF56752">
    <property type="entry name" value="D-aminoacid aminotransferase-like PLP-dependent enzymes"/>
    <property type="match status" value="1"/>
</dbReference>
<evidence type="ECO:0000313" key="15">
    <source>
        <dbReference type="EMBL" id="EGA68582.1"/>
    </source>
</evidence>
<comment type="function">
    <text evidence="10">Involved in the biosynthesis of p-aminobenzoate (PABA), a precursor of tetrahydrofolate. Converts 4-amino-4-deoxychorismate into 4-aminobenzoate (PABA) and pyruvate.</text>
</comment>
<dbReference type="GO" id="GO:0046656">
    <property type="term" value="P:folic acid biosynthetic process"/>
    <property type="evidence" value="ECO:0007669"/>
    <property type="project" value="UniProtKB-KW"/>
</dbReference>
<evidence type="ECO:0000256" key="6">
    <source>
        <dbReference type="ARBA" id="ARBA00023239"/>
    </source>
</evidence>
<gene>
    <name evidence="15" type="ORF">VISI1226_21379</name>
</gene>
<keyword evidence="5" id="KW-0289">Folate biosynthesis</keyword>
<evidence type="ECO:0000256" key="5">
    <source>
        <dbReference type="ARBA" id="ARBA00022909"/>
    </source>
</evidence>
<dbReference type="EMBL" id="AEVT01000100">
    <property type="protein sequence ID" value="EGA68582.1"/>
    <property type="molecule type" value="Genomic_DNA"/>
</dbReference>
<comment type="similarity">
    <text evidence="2 13">Belongs to the class-IV pyridoxal-phosphate-dependent aminotransferase family.</text>
</comment>
<dbReference type="PANTHER" id="PTHR42743:SF2">
    <property type="entry name" value="AMINODEOXYCHORISMATE LYASE"/>
    <property type="match status" value="1"/>
</dbReference>
<evidence type="ECO:0000256" key="13">
    <source>
        <dbReference type="RuleBase" id="RU004106"/>
    </source>
</evidence>
<evidence type="ECO:0000256" key="9">
    <source>
        <dbReference type="ARBA" id="ARBA00049529"/>
    </source>
</evidence>
<dbReference type="Pfam" id="PF01063">
    <property type="entry name" value="Aminotran_4"/>
    <property type="match status" value="1"/>
</dbReference>
<dbReference type="eggNOG" id="COG0115">
    <property type="taxonomic scope" value="Bacteria"/>
</dbReference>
<dbReference type="Gene3D" id="3.20.10.10">
    <property type="entry name" value="D-amino Acid Aminotransferase, subunit A, domain 2"/>
    <property type="match status" value="1"/>
</dbReference>
<dbReference type="InterPro" id="IPR017824">
    <property type="entry name" value="Aminodeoxychorismate_lyase_IV"/>
</dbReference>
<dbReference type="EC" id="4.1.3.38" evidence="8 12"/>
<dbReference type="InterPro" id="IPR036038">
    <property type="entry name" value="Aminotransferase-like"/>
</dbReference>
<dbReference type="InterPro" id="IPR043132">
    <property type="entry name" value="BCAT-like_C"/>
</dbReference>
<dbReference type="AlphaFoldDB" id="E8MBJ6"/>
<dbReference type="RefSeq" id="WP_008080225.1">
    <property type="nucleotide sequence ID" value="NZ_AEVT01000100.1"/>
</dbReference>
<keyword evidence="4 14" id="KW-0663">Pyridoxal phosphate</keyword>
<evidence type="ECO:0000256" key="11">
    <source>
        <dbReference type="ARBA" id="ARBA00069174"/>
    </source>
</evidence>
<protein>
    <recommendedName>
        <fullName evidence="11 12">Aminodeoxychorismate lyase</fullName>
        <ecNumber evidence="8 12">4.1.3.38</ecNumber>
    </recommendedName>
</protein>
<dbReference type="InterPro" id="IPR001544">
    <property type="entry name" value="Aminotrans_IV"/>
</dbReference>
<evidence type="ECO:0000256" key="2">
    <source>
        <dbReference type="ARBA" id="ARBA00009320"/>
    </source>
</evidence>
<evidence type="ECO:0000256" key="1">
    <source>
        <dbReference type="ARBA" id="ARBA00001933"/>
    </source>
</evidence>
<proteinExistence type="inferred from homology"/>
<keyword evidence="6 15" id="KW-0456">Lyase</keyword>
<evidence type="ECO:0000256" key="10">
    <source>
        <dbReference type="ARBA" id="ARBA00054027"/>
    </source>
</evidence>
<dbReference type="NCBIfam" id="NF004761">
    <property type="entry name" value="PRK06092.1"/>
    <property type="match status" value="1"/>
</dbReference>
<evidence type="ECO:0000256" key="14">
    <source>
        <dbReference type="RuleBase" id="RU004516"/>
    </source>
</evidence>
<evidence type="ECO:0000313" key="16">
    <source>
        <dbReference type="Proteomes" id="UP000006228"/>
    </source>
</evidence>
<dbReference type="FunFam" id="3.20.10.10:FF:000002">
    <property type="entry name" value="D-alanine aminotransferase"/>
    <property type="match status" value="1"/>
</dbReference>
<evidence type="ECO:0000256" key="8">
    <source>
        <dbReference type="ARBA" id="ARBA00035676"/>
    </source>
</evidence>
<name>E8MBJ6_PHOS4</name>